<evidence type="ECO:0000256" key="3">
    <source>
        <dbReference type="ARBA" id="ARBA00022679"/>
    </source>
</evidence>
<sequence>MALRYFKPWNLKFPNSLNKNTFYNLHACSYEQYEFEQKPHEPVMVNEVVEHLNLKPESLFLDMTFGAGGHSLALLERVPGLRILALDRDPVAHKYIDQLMEKYPNQIVPFVGKFSELYKLLSEKGIQRNTIDGALFDVGCSSMQLDNGERGFSFNKNGPLDMRMSCDREPNSLTAADVLAYATEADLHSIFKVYGEEKRSRKIARAIAEARLSFKPLKTTEELTTLVHTVCEDRRYDKLSRKANTATKVFQALRIFVNNELNELNIGLSLIHKFLKCGGRAVTLTFHSLEDTIVKTHFKNHITNNQTGPIPARYLDKFRLYSEEEISEYKRTLWNVVNKKVIVPSPKEVSENPRSRSAKLRAAIKVEPNSEQSVD</sequence>
<dbReference type="InterPro" id="IPR002903">
    <property type="entry name" value="RsmH"/>
</dbReference>
<dbReference type="EMBL" id="JAWJWE010000003">
    <property type="protein sequence ID" value="KAK6639204.1"/>
    <property type="molecule type" value="Genomic_DNA"/>
</dbReference>
<gene>
    <name evidence="6" type="ORF">RUM43_007474</name>
</gene>
<evidence type="ECO:0000313" key="7">
    <source>
        <dbReference type="Proteomes" id="UP001372834"/>
    </source>
</evidence>
<protein>
    <recommendedName>
        <fullName evidence="8">Methyltransferase-like protein 15 homolog</fullName>
    </recommendedName>
</protein>
<accession>A0AAN8P1Z1</accession>
<evidence type="ECO:0000313" key="6">
    <source>
        <dbReference type="EMBL" id="KAK6639204.1"/>
    </source>
</evidence>
<dbReference type="HAMAP" id="MF_01007">
    <property type="entry name" value="16SrRNA_methyltr_H"/>
    <property type="match status" value="1"/>
</dbReference>
<dbReference type="SUPFAM" id="SSF81799">
    <property type="entry name" value="Putative methyltransferase TM0872, insert domain"/>
    <property type="match status" value="1"/>
</dbReference>
<dbReference type="Gene3D" id="3.40.50.150">
    <property type="entry name" value="Vaccinia Virus protein VP39"/>
    <property type="match status" value="1"/>
</dbReference>
<keyword evidence="4" id="KW-0949">S-adenosyl-L-methionine</keyword>
<dbReference type="NCBIfam" id="TIGR00006">
    <property type="entry name" value="16S rRNA (cytosine(1402)-N(4))-methyltransferase RsmH"/>
    <property type="match status" value="1"/>
</dbReference>
<evidence type="ECO:0000256" key="1">
    <source>
        <dbReference type="ARBA" id="ARBA00010396"/>
    </source>
</evidence>
<keyword evidence="2" id="KW-0489">Methyltransferase</keyword>
<organism evidence="6 7">
    <name type="scientific">Polyplax serrata</name>
    <name type="common">Common mouse louse</name>
    <dbReference type="NCBI Taxonomy" id="468196"/>
    <lineage>
        <taxon>Eukaryota</taxon>
        <taxon>Metazoa</taxon>
        <taxon>Ecdysozoa</taxon>
        <taxon>Arthropoda</taxon>
        <taxon>Hexapoda</taxon>
        <taxon>Insecta</taxon>
        <taxon>Pterygota</taxon>
        <taxon>Neoptera</taxon>
        <taxon>Paraneoptera</taxon>
        <taxon>Psocodea</taxon>
        <taxon>Troctomorpha</taxon>
        <taxon>Phthiraptera</taxon>
        <taxon>Anoplura</taxon>
        <taxon>Polyplacidae</taxon>
        <taxon>Polyplax</taxon>
    </lineage>
</organism>
<dbReference type="PANTHER" id="PTHR11265:SF0">
    <property type="entry name" value="12S RRNA N4-METHYLCYTIDINE METHYLTRANSFERASE"/>
    <property type="match status" value="1"/>
</dbReference>
<comment type="caution">
    <text evidence="6">The sequence shown here is derived from an EMBL/GenBank/DDBJ whole genome shotgun (WGS) entry which is preliminary data.</text>
</comment>
<evidence type="ECO:0008006" key="8">
    <source>
        <dbReference type="Google" id="ProtNLM"/>
    </source>
</evidence>
<dbReference type="PANTHER" id="PTHR11265">
    <property type="entry name" value="S-ADENOSYL-METHYLTRANSFERASE MRAW"/>
    <property type="match status" value="1"/>
</dbReference>
<evidence type="ECO:0000256" key="4">
    <source>
        <dbReference type="ARBA" id="ARBA00022691"/>
    </source>
</evidence>
<reference evidence="6 7" key="1">
    <citation type="submission" date="2023-10" db="EMBL/GenBank/DDBJ databases">
        <title>Genomes of two closely related lineages of the louse Polyplax serrata with different host specificities.</title>
        <authorList>
            <person name="Martinu J."/>
            <person name="Tarabai H."/>
            <person name="Stefka J."/>
            <person name="Hypsa V."/>
        </authorList>
    </citation>
    <scope>NUCLEOTIDE SEQUENCE [LARGE SCALE GENOMIC DNA]</scope>
    <source>
        <strain evidence="6">HR10_N</strain>
    </source>
</reference>
<name>A0AAN8P1Z1_POLSC</name>
<dbReference type="Proteomes" id="UP001372834">
    <property type="component" value="Unassembled WGS sequence"/>
</dbReference>
<dbReference type="GO" id="GO:0071424">
    <property type="term" value="F:rRNA (cytosine-N4-)-methyltransferase activity"/>
    <property type="evidence" value="ECO:0007669"/>
    <property type="project" value="TreeGrafter"/>
</dbReference>
<evidence type="ECO:0000256" key="2">
    <source>
        <dbReference type="ARBA" id="ARBA00022603"/>
    </source>
</evidence>
<dbReference type="Gene3D" id="1.10.150.170">
    <property type="entry name" value="Putative methyltransferase TM0872, insert domain"/>
    <property type="match status" value="1"/>
</dbReference>
<dbReference type="GO" id="GO:0070475">
    <property type="term" value="P:rRNA base methylation"/>
    <property type="evidence" value="ECO:0007669"/>
    <property type="project" value="TreeGrafter"/>
</dbReference>
<dbReference type="AlphaFoldDB" id="A0AAN8P1Z1"/>
<comment type="similarity">
    <text evidence="1">Belongs to the methyltransferase superfamily. RsmH family.</text>
</comment>
<proteinExistence type="inferred from homology"/>
<dbReference type="Pfam" id="PF01795">
    <property type="entry name" value="Methyltransf_5"/>
    <property type="match status" value="1"/>
</dbReference>
<dbReference type="InterPro" id="IPR023397">
    <property type="entry name" value="SAM-dep_MeTrfase_MraW_recog"/>
</dbReference>
<dbReference type="SUPFAM" id="SSF53335">
    <property type="entry name" value="S-adenosyl-L-methionine-dependent methyltransferases"/>
    <property type="match status" value="1"/>
</dbReference>
<keyword evidence="3" id="KW-0808">Transferase</keyword>
<feature type="region of interest" description="Disordered" evidence="5">
    <location>
        <begin position="346"/>
        <end position="375"/>
    </location>
</feature>
<dbReference type="InterPro" id="IPR029063">
    <property type="entry name" value="SAM-dependent_MTases_sf"/>
</dbReference>
<evidence type="ECO:0000256" key="5">
    <source>
        <dbReference type="SAM" id="MobiDB-lite"/>
    </source>
</evidence>